<keyword evidence="3 6" id="KW-0812">Transmembrane</keyword>
<sequence>MDSHIIPSINSPILKTNWKSIYIVAIVAFITSLEYAATNDWNYFCQLDPSATITFYGILRTVGGLSGGISTILAGWLCNRWKDTRQVLIISKLSILLSTLFFLASELVKGFAFNAFFLCYKFFMGIASGGGSMSRTHVAMASTEKDRDKAIALTSLLPAVAINAGTSYMKYPGIEIPLIKIHLNLFTAPMIFSIINPPYQQLAFQWDASQLQFYSGLSGVAMSFQLILWPAAYMLFGLNKIISERQSVMLGLVVLIGGYLLTFSWPFLSETFPYSLNSSTSLLSSLLNNKTEIIENISNCGSESRPGCPSHYVWCETTTKPNMPLYLTALIISIGTALPIVLIRINAGKVLLAYTRMKQISKAFNCDDFYKEEPQLLAETIESKVKSKADKVIIEKVHE</sequence>
<dbReference type="Gene3D" id="1.20.1250.20">
    <property type="entry name" value="MFS general substrate transporter like domains"/>
    <property type="match status" value="1"/>
</dbReference>
<evidence type="ECO:0000256" key="2">
    <source>
        <dbReference type="ARBA" id="ARBA00022448"/>
    </source>
</evidence>
<dbReference type="GO" id="GO:0012505">
    <property type="term" value="C:endomembrane system"/>
    <property type="evidence" value="ECO:0007669"/>
    <property type="project" value="UniProtKB-SubCell"/>
</dbReference>
<reference evidence="8" key="1">
    <citation type="submission" date="2022-11" db="UniProtKB">
        <authorList>
            <consortium name="WormBaseParasite"/>
        </authorList>
    </citation>
    <scope>IDENTIFICATION</scope>
</reference>
<keyword evidence="7" id="KW-1185">Reference proteome</keyword>
<feature type="transmembrane region" description="Helical" evidence="6">
    <location>
        <begin position="111"/>
        <end position="129"/>
    </location>
</feature>
<proteinExistence type="predicted"/>
<evidence type="ECO:0000256" key="3">
    <source>
        <dbReference type="ARBA" id="ARBA00022692"/>
    </source>
</evidence>
<dbReference type="PANTHER" id="PTHR23510">
    <property type="entry name" value="INNER MEMBRANE TRANSPORT PROTEIN YAJR"/>
    <property type="match status" value="1"/>
</dbReference>
<evidence type="ECO:0000256" key="1">
    <source>
        <dbReference type="ARBA" id="ARBA00004127"/>
    </source>
</evidence>
<dbReference type="GO" id="GO:0005765">
    <property type="term" value="C:lysosomal membrane"/>
    <property type="evidence" value="ECO:0007669"/>
    <property type="project" value="TreeGrafter"/>
</dbReference>
<evidence type="ECO:0000256" key="6">
    <source>
        <dbReference type="SAM" id="Phobius"/>
    </source>
</evidence>
<evidence type="ECO:0000313" key="8">
    <source>
        <dbReference type="WBParaSite" id="scf7180000417173.g989"/>
    </source>
</evidence>
<feature type="transmembrane region" description="Helical" evidence="6">
    <location>
        <begin position="58"/>
        <end position="78"/>
    </location>
</feature>
<dbReference type="WBParaSite" id="scf7180000417173.g989">
    <property type="protein sequence ID" value="scf7180000417173.g989"/>
    <property type="gene ID" value="scf7180000417173.g989"/>
</dbReference>
<dbReference type="SUPFAM" id="SSF103473">
    <property type="entry name" value="MFS general substrate transporter"/>
    <property type="match status" value="1"/>
</dbReference>
<organism evidence="7 8">
    <name type="scientific">Meloidogyne floridensis</name>
    <dbReference type="NCBI Taxonomy" id="298350"/>
    <lineage>
        <taxon>Eukaryota</taxon>
        <taxon>Metazoa</taxon>
        <taxon>Ecdysozoa</taxon>
        <taxon>Nematoda</taxon>
        <taxon>Chromadorea</taxon>
        <taxon>Rhabditida</taxon>
        <taxon>Tylenchina</taxon>
        <taxon>Tylenchomorpha</taxon>
        <taxon>Tylenchoidea</taxon>
        <taxon>Meloidogynidae</taxon>
        <taxon>Meloidogyninae</taxon>
        <taxon>Meloidogyne</taxon>
    </lineage>
</organism>
<evidence type="ECO:0000256" key="5">
    <source>
        <dbReference type="ARBA" id="ARBA00023136"/>
    </source>
</evidence>
<dbReference type="InterPro" id="IPR051068">
    <property type="entry name" value="MFS_Domain-Containing_Protein"/>
</dbReference>
<feature type="transmembrane region" description="Helical" evidence="6">
    <location>
        <begin position="326"/>
        <end position="347"/>
    </location>
</feature>
<dbReference type="Proteomes" id="UP000887560">
    <property type="component" value="Unplaced"/>
</dbReference>
<evidence type="ECO:0000313" key="7">
    <source>
        <dbReference type="Proteomes" id="UP000887560"/>
    </source>
</evidence>
<name>A0A915NIT7_9BILA</name>
<dbReference type="AlphaFoldDB" id="A0A915NIT7"/>
<evidence type="ECO:0000256" key="4">
    <source>
        <dbReference type="ARBA" id="ARBA00022989"/>
    </source>
</evidence>
<accession>A0A915NIT7</accession>
<comment type="subcellular location">
    <subcellularLocation>
        <location evidence="1">Endomembrane system</location>
        <topology evidence="1">Multi-pass membrane protein</topology>
    </subcellularLocation>
</comment>
<dbReference type="InterPro" id="IPR036259">
    <property type="entry name" value="MFS_trans_sf"/>
</dbReference>
<feature type="transmembrane region" description="Helical" evidence="6">
    <location>
        <begin position="248"/>
        <end position="268"/>
    </location>
</feature>
<feature type="transmembrane region" description="Helical" evidence="6">
    <location>
        <begin position="87"/>
        <end position="105"/>
    </location>
</feature>
<keyword evidence="2" id="KW-0813">Transport</keyword>
<feature type="transmembrane region" description="Helical" evidence="6">
    <location>
        <begin position="21"/>
        <end position="38"/>
    </location>
</feature>
<keyword evidence="4 6" id="KW-1133">Transmembrane helix</keyword>
<dbReference type="PANTHER" id="PTHR23510:SF3">
    <property type="entry name" value="MAJOR FACILITATOR SUPERFAMILY DOMAIN-CONTAINING PROTEIN 8"/>
    <property type="match status" value="1"/>
</dbReference>
<protein>
    <submittedName>
        <fullName evidence="8">MFS domain-containing protein</fullName>
    </submittedName>
</protein>
<keyword evidence="5 6" id="KW-0472">Membrane</keyword>
<feature type="transmembrane region" description="Helical" evidence="6">
    <location>
        <begin position="213"/>
        <end position="236"/>
    </location>
</feature>